<dbReference type="Proteomes" id="UP001242313">
    <property type="component" value="Unassembled WGS sequence"/>
</dbReference>
<dbReference type="CDD" id="cd06261">
    <property type="entry name" value="TM_PBP2"/>
    <property type="match status" value="1"/>
</dbReference>
<evidence type="ECO:0000256" key="3">
    <source>
        <dbReference type="ARBA" id="ARBA00022475"/>
    </source>
</evidence>
<feature type="transmembrane region" description="Helical" evidence="7">
    <location>
        <begin position="20"/>
        <end position="39"/>
    </location>
</feature>
<dbReference type="Gene3D" id="1.10.3720.10">
    <property type="entry name" value="MetI-like"/>
    <property type="match status" value="1"/>
</dbReference>
<dbReference type="PANTHER" id="PTHR43744">
    <property type="entry name" value="ABC TRANSPORTER PERMEASE PROTEIN MG189-RELATED-RELATED"/>
    <property type="match status" value="1"/>
</dbReference>
<keyword evidence="4 7" id="KW-0812">Transmembrane</keyword>
<name>A0ABU0G003_9BACI</name>
<evidence type="ECO:0000256" key="7">
    <source>
        <dbReference type="RuleBase" id="RU363032"/>
    </source>
</evidence>
<evidence type="ECO:0000256" key="1">
    <source>
        <dbReference type="ARBA" id="ARBA00004651"/>
    </source>
</evidence>
<evidence type="ECO:0000313" key="9">
    <source>
        <dbReference type="EMBL" id="MDQ0415469.1"/>
    </source>
</evidence>
<keyword evidence="2 7" id="KW-0813">Transport</keyword>
<feature type="transmembrane region" description="Helical" evidence="7">
    <location>
        <begin position="115"/>
        <end position="136"/>
    </location>
</feature>
<evidence type="ECO:0000256" key="6">
    <source>
        <dbReference type="ARBA" id="ARBA00023136"/>
    </source>
</evidence>
<evidence type="ECO:0000259" key="8">
    <source>
        <dbReference type="PROSITE" id="PS50928"/>
    </source>
</evidence>
<evidence type="ECO:0000256" key="2">
    <source>
        <dbReference type="ARBA" id="ARBA00022448"/>
    </source>
</evidence>
<feature type="transmembrane region" description="Helical" evidence="7">
    <location>
        <begin position="148"/>
        <end position="171"/>
    </location>
</feature>
<dbReference type="PANTHER" id="PTHR43744:SF8">
    <property type="entry name" value="SN-GLYCEROL-3-PHOSPHATE TRANSPORT SYSTEM PERMEASE PROTEIN UGPE"/>
    <property type="match status" value="1"/>
</dbReference>
<dbReference type="SUPFAM" id="SSF161098">
    <property type="entry name" value="MetI-like"/>
    <property type="match status" value="1"/>
</dbReference>
<evidence type="ECO:0000313" key="10">
    <source>
        <dbReference type="Proteomes" id="UP001242313"/>
    </source>
</evidence>
<gene>
    <name evidence="9" type="ORF">J2S25_003696</name>
</gene>
<dbReference type="RefSeq" id="WP_044390316.1">
    <property type="nucleotide sequence ID" value="NZ_JAUSUN010000035.1"/>
</dbReference>
<dbReference type="InterPro" id="IPR035906">
    <property type="entry name" value="MetI-like_sf"/>
</dbReference>
<keyword evidence="10" id="KW-1185">Reference proteome</keyword>
<proteinExistence type="inferred from homology"/>
<comment type="subcellular location">
    <subcellularLocation>
        <location evidence="1 7">Cell membrane</location>
        <topology evidence="1 7">Multi-pass membrane protein</topology>
    </subcellularLocation>
</comment>
<comment type="caution">
    <text evidence="9">The sequence shown here is derived from an EMBL/GenBank/DDBJ whole genome shotgun (WGS) entry which is preliminary data.</text>
</comment>
<sequence length="288" mass="33044">MKSWERKQKYKINFSETSRYSLLFLGLFITVIPMLYMIISSLKDNKSTFSYPPKLFPGLDEITFQNFTYILNNENFNNYLMNTLFVAFVTVLIAAVISSLLAYTFARFIFPGKRILYGMIISVMLIPGLAMIIPQFEMAVKFNLVNNLWGVILFYSAWVTPFTTFLLRGYIEDNIPRELDEAIYMDGGSIFTVYRYVMVPMASPAIAAVSILNFLFPFEELGWSQTILKSDEIRTLPVAITMFFQAHNRTDWGYVFAMASLSMVPVIIFYLVLQKYFISGLSSGSIKG</sequence>
<keyword evidence="5 7" id="KW-1133">Transmembrane helix</keyword>
<feature type="transmembrane region" description="Helical" evidence="7">
    <location>
        <begin position="192"/>
        <end position="216"/>
    </location>
</feature>
<reference evidence="9 10" key="1">
    <citation type="submission" date="2023-07" db="EMBL/GenBank/DDBJ databases">
        <title>Genomic Encyclopedia of Type Strains, Phase IV (KMG-IV): sequencing the most valuable type-strain genomes for metagenomic binning, comparative biology and taxonomic classification.</title>
        <authorList>
            <person name="Goeker M."/>
        </authorList>
    </citation>
    <scope>NUCLEOTIDE SEQUENCE [LARGE SCALE GENOMIC DNA]</scope>
    <source>
        <strain evidence="9 10">DSM 19598</strain>
    </source>
</reference>
<feature type="transmembrane region" description="Helical" evidence="7">
    <location>
        <begin position="79"/>
        <end position="103"/>
    </location>
</feature>
<evidence type="ECO:0000256" key="5">
    <source>
        <dbReference type="ARBA" id="ARBA00022989"/>
    </source>
</evidence>
<comment type="similarity">
    <text evidence="7">Belongs to the binding-protein-dependent transport system permease family.</text>
</comment>
<feature type="domain" description="ABC transmembrane type-1" evidence="8">
    <location>
        <begin position="80"/>
        <end position="273"/>
    </location>
</feature>
<organism evidence="9 10">
    <name type="scientific">Mesobacillus stamsii</name>
    <dbReference type="NCBI Taxonomy" id="225347"/>
    <lineage>
        <taxon>Bacteria</taxon>
        <taxon>Bacillati</taxon>
        <taxon>Bacillota</taxon>
        <taxon>Bacilli</taxon>
        <taxon>Bacillales</taxon>
        <taxon>Bacillaceae</taxon>
        <taxon>Mesobacillus</taxon>
    </lineage>
</organism>
<evidence type="ECO:0000256" key="4">
    <source>
        <dbReference type="ARBA" id="ARBA00022692"/>
    </source>
</evidence>
<protein>
    <submittedName>
        <fullName evidence="9">ABC-type glycerol-3-phosphate transport system permease component</fullName>
    </submittedName>
</protein>
<dbReference type="Pfam" id="PF00528">
    <property type="entry name" value="BPD_transp_1"/>
    <property type="match status" value="1"/>
</dbReference>
<dbReference type="InterPro" id="IPR000515">
    <property type="entry name" value="MetI-like"/>
</dbReference>
<feature type="transmembrane region" description="Helical" evidence="7">
    <location>
        <begin position="252"/>
        <end position="273"/>
    </location>
</feature>
<keyword evidence="3" id="KW-1003">Cell membrane</keyword>
<keyword evidence="6 7" id="KW-0472">Membrane</keyword>
<accession>A0ABU0G003</accession>
<dbReference type="PROSITE" id="PS50928">
    <property type="entry name" value="ABC_TM1"/>
    <property type="match status" value="1"/>
</dbReference>
<dbReference type="EMBL" id="JAUSUN010000035">
    <property type="protein sequence ID" value="MDQ0415469.1"/>
    <property type="molecule type" value="Genomic_DNA"/>
</dbReference>